<accession>A0A2I0R3U8</accession>
<dbReference type="InterPro" id="IPR007351">
    <property type="entry name" value="YjbR"/>
</dbReference>
<gene>
    <name evidence="1" type="ORF">CW751_06580</name>
</gene>
<sequence length="117" mass="13670">MNTEVFRNHCLQKKHTEEGFPFDETTLVFKLKGKIFALLSLKEDSRTCNLKCDPEKAIALREKFKGVVPGYHMNKKHWNTISFDEDVSDELILELIDHSYNLIHTSFSKKIQKELSL</sequence>
<reference evidence="1 2" key="1">
    <citation type="submission" date="2017-12" db="EMBL/GenBank/DDBJ databases">
        <title>The draft genome sequence of Brumimicrobium saltpan LHR20.</title>
        <authorList>
            <person name="Do Z.-J."/>
            <person name="Luo H.-R."/>
        </authorList>
    </citation>
    <scope>NUCLEOTIDE SEQUENCE [LARGE SCALE GENOMIC DNA]</scope>
    <source>
        <strain evidence="1 2">LHR20</strain>
    </source>
</reference>
<name>A0A2I0R3U8_9FLAO</name>
<evidence type="ECO:0000313" key="2">
    <source>
        <dbReference type="Proteomes" id="UP000236654"/>
    </source>
</evidence>
<dbReference type="RefSeq" id="WP_101334207.1">
    <property type="nucleotide sequence ID" value="NZ_PJNI01000005.1"/>
</dbReference>
<dbReference type="InterPro" id="IPR038056">
    <property type="entry name" value="YjbR-like_sf"/>
</dbReference>
<proteinExistence type="predicted"/>
<evidence type="ECO:0000313" key="1">
    <source>
        <dbReference type="EMBL" id="PKR81247.1"/>
    </source>
</evidence>
<organism evidence="1 2">
    <name type="scientific">Brumimicrobium salinarum</name>
    <dbReference type="NCBI Taxonomy" id="2058658"/>
    <lineage>
        <taxon>Bacteria</taxon>
        <taxon>Pseudomonadati</taxon>
        <taxon>Bacteroidota</taxon>
        <taxon>Flavobacteriia</taxon>
        <taxon>Flavobacteriales</taxon>
        <taxon>Crocinitomicaceae</taxon>
        <taxon>Brumimicrobium</taxon>
    </lineage>
</organism>
<dbReference type="InterPro" id="IPR058532">
    <property type="entry name" value="YjbR/MT2646/Rv2570-like"/>
</dbReference>
<dbReference type="PANTHER" id="PTHR35145:SF1">
    <property type="entry name" value="CYTOPLASMIC PROTEIN"/>
    <property type="match status" value="1"/>
</dbReference>
<comment type="caution">
    <text evidence="1">The sequence shown here is derived from an EMBL/GenBank/DDBJ whole genome shotgun (WGS) entry which is preliminary data.</text>
</comment>
<dbReference type="OrthoDB" id="9789813at2"/>
<protein>
    <submittedName>
        <fullName evidence="1">MmcQ-like protein</fullName>
    </submittedName>
</protein>
<dbReference type="PANTHER" id="PTHR35145">
    <property type="entry name" value="CYTOPLASMIC PROTEIN-RELATED"/>
    <property type="match status" value="1"/>
</dbReference>
<dbReference type="AlphaFoldDB" id="A0A2I0R3U8"/>
<dbReference type="Gene3D" id="3.90.1150.30">
    <property type="match status" value="1"/>
</dbReference>
<dbReference type="Proteomes" id="UP000236654">
    <property type="component" value="Unassembled WGS sequence"/>
</dbReference>
<keyword evidence="2" id="KW-1185">Reference proteome</keyword>
<dbReference type="Pfam" id="PF04237">
    <property type="entry name" value="YjbR"/>
    <property type="match status" value="1"/>
</dbReference>
<dbReference type="EMBL" id="PJNI01000005">
    <property type="protein sequence ID" value="PKR81247.1"/>
    <property type="molecule type" value="Genomic_DNA"/>
</dbReference>
<dbReference type="SUPFAM" id="SSF142906">
    <property type="entry name" value="YjbR-like"/>
    <property type="match status" value="1"/>
</dbReference>